<gene>
    <name evidence="2" type="ORF">METZ01_LOCUS171600</name>
</gene>
<dbReference type="PANTHER" id="PTHR34606:SF15">
    <property type="entry name" value="BON DOMAIN-CONTAINING PROTEIN"/>
    <property type="match status" value="1"/>
</dbReference>
<evidence type="ECO:0000259" key="1">
    <source>
        <dbReference type="PROSITE" id="PS50914"/>
    </source>
</evidence>
<reference evidence="2" key="1">
    <citation type="submission" date="2018-05" db="EMBL/GenBank/DDBJ databases">
        <authorList>
            <person name="Lanie J.A."/>
            <person name="Ng W.-L."/>
            <person name="Kazmierczak K.M."/>
            <person name="Andrzejewski T.M."/>
            <person name="Davidsen T.M."/>
            <person name="Wayne K.J."/>
            <person name="Tettelin H."/>
            <person name="Glass J.I."/>
            <person name="Rusch D."/>
            <person name="Podicherti R."/>
            <person name="Tsui H.-C.T."/>
            <person name="Winkler M.E."/>
        </authorList>
    </citation>
    <scope>NUCLEOTIDE SEQUENCE</scope>
</reference>
<name>A0A382BY58_9ZZZZ</name>
<proteinExistence type="predicted"/>
<feature type="domain" description="BON" evidence="1">
    <location>
        <begin position="137"/>
        <end position="205"/>
    </location>
</feature>
<protein>
    <recommendedName>
        <fullName evidence="1">BON domain-containing protein</fullName>
    </recommendedName>
</protein>
<dbReference type="Pfam" id="PF04972">
    <property type="entry name" value="BON"/>
    <property type="match status" value="2"/>
</dbReference>
<evidence type="ECO:0000313" key="2">
    <source>
        <dbReference type="EMBL" id="SVB18746.1"/>
    </source>
</evidence>
<dbReference type="AlphaFoldDB" id="A0A382BY58"/>
<dbReference type="InterPro" id="IPR007055">
    <property type="entry name" value="BON_dom"/>
</dbReference>
<dbReference type="Gene3D" id="3.30.1340.30">
    <property type="match status" value="1"/>
</dbReference>
<dbReference type="PROSITE" id="PS50914">
    <property type="entry name" value="BON"/>
    <property type="match status" value="2"/>
</dbReference>
<accession>A0A382BY58</accession>
<organism evidence="2">
    <name type="scientific">marine metagenome</name>
    <dbReference type="NCBI Taxonomy" id="408172"/>
    <lineage>
        <taxon>unclassified sequences</taxon>
        <taxon>metagenomes</taxon>
        <taxon>ecological metagenomes</taxon>
    </lineage>
</organism>
<dbReference type="InterPro" id="IPR051686">
    <property type="entry name" value="Lipoprotein_DolP"/>
</dbReference>
<dbReference type="PANTHER" id="PTHR34606">
    <property type="entry name" value="BON DOMAIN-CONTAINING PROTEIN"/>
    <property type="match status" value="1"/>
</dbReference>
<dbReference type="EMBL" id="UINC01031930">
    <property type="protein sequence ID" value="SVB18746.1"/>
    <property type="molecule type" value="Genomic_DNA"/>
</dbReference>
<sequence length="211" mass="23292">MTPVQKKTFTTISRCIVLLGSIIAVAFQGACTPVGTAIGAGARAGLALAEDRSINEVLSDTALRVTINAQLLEASFQDFFWAVTTTVFEGRVLLTGRVANANLRDEASQIVWKIEGVREVLNEIEVGENKDVADSARDKMITVSLRTKILRDPQIAGINYKIGAYDRALYLIGVAQDQEELDRVITHAREVRYVRKLVNYVLLSEDPSRLR</sequence>
<feature type="domain" description="BON" evidence="1">
    <location>
        <begin position="59"/>
        <end position="128"/>
    </location>
</feature>